<feature type="compositionally biased region" description="Pro residues" evidence="1">
    <location>
        <begin position="15"/>
        <end position="27"/>
    </location>
</feature>
<keyword evidence="3" id="KW-1185">Reference proteome</keyword>
<evidence type="ECO:0008006" key="4">
    <source>
        <dbReference type="Google" id="ProtNLM"/>
    </source>
</evidence>
<proteinExistence type="predicted"/>
<dbReference type="Proteomes" id="UP000550401">
    <property type="component" value="Unassembled WGS sequence"/>
</dbReference>
<evidence type="ECO:0000313" key="2">
    <source>
        <dbReference type="EMBL" id="MBA8887395.1"/>
    </source>
</evidence>
<gene>
    <name evidence="2" type="ORF">FHW12_001609</name>
</gene>
<reference evidence="2 3" key="1">
    <citation type="submission" date="2020-07" db="EMBL/GenBank/DDBJ databases">
        <title>Genomic Encyclopedia of Type Strains, Phase IV (KMG-V): Genome sequencing to study the core and pangenomes of soil and plant-associated prokaryotes.</title>
        <authorList>
            <person name="Whitman W."/>
        </authorList>
    </citation>
    <scope>NUCLEOTIDE SEQUENCE [LARGE SCALE GENOMIC DNA]</scope>
    <source>
        <strain evidence="2 3">RH2WT43</strain>
    </source>
</reference>
<organism evidence="2 3">
    <name type="scientific">Dokdonella fugitiva</name>
    <dbReference type="NCBI Taxonomy" id="328517"/>
    <lineage>
        <taxon>Bacteria</taxon>
        <taxon>Pseudomonadati</taxon>
        <taxon>Pseudomonadota</taxon>
        <taxon>Gammaproteobacteria</taxon>
        <taxon>Lysobacterales</taxon>
        <taxon>Rhodanobacteraceae</taxon>
        <taxon>Dokdonella</taxon>
    </lineage>
</organism>
<dbReference type="SUPFAM" id="SSF144064">
    <property type="entry name" value="Heme iron utilization protein-like"/>
    <property type="match status" value="1"/>
</dbReference>
<evidence type="ECO:0000313" key="3">
    <source>
        <dbReference type="Proteomes" id="UP000550401"/>
    </source>
</evidence>
<name>A0A839EUH0_9GAMM</name>
<accession>A0A839EUH0</accession>
<protein>
    <recommendedName>
        <fullName evidence="4">Hemin transport protein</fullName>
    </recommendedName>
</protein>
<dbReference type="RefSeq" id="WP_182530470.1">
    <property type="nucleotide sequence ID" value="NZ_JACGXL010000002.1"/>
</dbReference>
<dbReference type="AlphaFoldDB" id="A0A839EUH0"/>
<feature type="region of interest" description="Disordered" evidence="1">
    <location>
        <begin position="1"/>
        <end position="30"/>
    </location>
</feature>
<comment type="caution">
    <text evidence="2">The sequence shown here is derived from an EMBL/GenBank/DDBJ whole genome shotgun (WGS) entry which is preliminary data.</text>
</comment>
<sequence>MPLHDDGNDGGFPPHFDPSPHSPPQAPAPRGLDLARLADLLPKLGTVLWLERRAPAAAVGGAPPRGLVLLDHPALAVLARCSDVTVREAVTPNGPREWLAFAAADGEARAKLFLLPDSDYLAWDEMAAQCRSVPAGDAPTRRSAHGAFLRHAFARLAGGWRARLLAFEQRRRPWLHTLDAHAPLRISLLGLELARAIARDEGAELVSPLYAA</sequence>
<dbReference type="EMBL" id="JACGXL010000002">
    <property type="protein sequence ID" value="MBA8887395.1"/>
    <property type="molecule type" value="Genomic_DNA"/>
</dbReference>
<evidence type="ECO:0000256" key="1">
    <source>
        <dbReference type="SAM" id="MobiDB-lite"/>
    </source>
</evidence>